<comment type="caution">
    <text evidence="1">The sequence shown here is derived from an EMBL/GenBank/DDBJ whole genome shotgun (WGS) entry which is preliminary data.</text>
</comment>
<evidence type="ECO:0000313" key="2">
    <source>
        <dbReference type="Proteomes" id="UP000237423"/>
    </source>
</evidence>
<protein>
    <submittedName>
        <fullName evidence="1">Uncharacterized protein</fullName>
    </submittedName>
</protein>
<gene>
    <name evidence="1" type="ORF">AADEFJLK_00208</name>
</gene>
<organism evidence="1 2">
    <name type="scientific">Methylovulum psychrotolerans</name>
    <dbReference type="NCBI Taxonomy" id="1704499"/>
    <lineage>
        <taxon>Bacteria</taxon>
        <taxon>Pseudomonadati</taxon>
        <taxon>Pseudomonadota</taxon>
        <taxon>Gammaproteobacteria</taxon>
        <taxon>Methylococcales</taxon>
        <taxon>Methylococcaceae</taxon>
        <taxon>Methylovulum</taxon>
    </lineage>
</organism>
<accession>A0A2S5CR18</accession>
<dbReference type="AlphaFoldDB" id="A0A2S5CR18"/>
<dbReference type="RefSeq" id="WP_103972996.1">
    <property type="nucleotide sequence ID" value="NZ_PGFZ01000001.1"/>
</dbReference>
<name>A0A2S5CR18_9GAMM</name>
<sequence>MSYDGKDRLGKALAALYGCSAKNNNKIAKLIKQARDALSVTCNPKHLPDDVKLEIYRWHVDRTSAATAIQTDIVGDTLGDTPLTQAEPLADVVGVQVPPLVEGADREAIPEPEANALAPAIEATGAIESVQIMPDPSDQRELPPVSLVQDIKQTAQPLADTTDEAAKPSDGAGILLPGDAVQDIKRDNAIYDVKHNSPIQDVKQDAPPIDDGTGPDDYAQVHFALTVIYGEQAKRTTVMLEGYLVKALQRKYRLGDNKAIRVWIERAIKADSGRFDGNAPLTKQVKRIIVESFV</sequence>
<reference evidence="1 2" key="1">
    <citation type="submission" date="2017-11" db="EMBL/GenBank/DDBJ databases">
        <title>Draft Genome Sequence of Methylobacter psychrotolerans Sph1T, an Obligate Methanotroph from Low-Temperature Environments.</title>
        <authorList>
            <person name="Oshkin I.Y."/>
            <person name="Miroshnikov K."/>
            <person name="Belova S.E."/>
            <person name="Korzhenkov A."/>
            <person name="Toshchakov S.V."/>
            <person name="Dedysh S.N."/>
        </authorList>
    </citation>
    <scope>NUCLEOTIDE SEQUENCE [LARGE SCALE GENOMIC DNA]</scope>
    <source>
        <strain evidence="1 2">Sph1</strain>
    </source>
</reference>
<evidence type="ECO:0000313" key="1">
    <source>
        <dbReference type="EMBL" id="POZ53192.1"/>
    </source>
</evidence>
<dbReference type="EMBL" id="PGFZ01000001">
    <property type="protein sequence ID" value="POZ53192.1"/>
    <property type="molecule type" value="Genomic_DNA"/>
</dbReference>
<proteinExistence type="predicted"/>
<dbReference type="Proteomes" id="UP000237423">
    <property type="component" value="Unassembled WGS sequence"/>
</dbReference>